<accession>A0ABU8I4J8</accession>
<evidence type="ECO:0000313" key="2">
    <source>
        <dbReference type="Proteomes" id="UP001363035"/>
    </source>
</evidence>
<sequence>MELTMASMQAGNASMLGTGYQYSRGLAFTNTILARSQYIYFQEGYAISNLPIGLLYLRAEQSDRVYPTFQLTTYDQEMAPDVILNQMSSGSFNIRYELLNLQQYALKAGEYHNLIQLEPKNNALFSQVSPNPTRFDLVIPRVVSPNFINRDVTLNINQLSYYRNGFTYQVPFNSSVYHSVPVRAEFNSHSPYFNFSSPHNTIQNNYVEVSNLQMHGGKFINNAFYRLSDAQQFLWQITDIPVGNRTQLYYGFKLTSTDLKSSFLQPGTYSTQIQLRLMDANDHRINRDQAINVHLEIPEMTEFQVSSNQVDLALNSAVAYLQGVNKDYAGHLVLSKNGPFQVTVRSNSAWLYNGPNRIPASTISIGPVGSDPRITPIEQLSYDPQTLILSSTGIIDGSYNIRYSIRPTAAHQLIHVEKGRYTGLITYSITAL</sequence>
<evidence type="ECO:0000313" key="1">
    <source>
        <dbReference type="EMBL" id="MEI5984423.1"/>
    </source>
</evidence>
<evidence type="ECO:0008006" key="3">
    <source>
        <dbReference type="Google" id="ProtNLM"/>
    </source>
</evidence>
<name>A0ABU8I4J8_9SPHI</name>
<reference evidence="1 2" key="1">
    <citation type="submission" date="2024-01" db="EMBL/GenBank/DDBJ databases">
        <title>Sphingobacterium tenebrionis sp. nov., a novel endophyte isolated from tenebrio molitor intestines.</title>
        <authorList>
            <person name="Zhang C."/>
        </authorList>
    </citation>
    <scope>NUCLEOTIDE SEQUENCE [LARGE SCALE GENOMIC DNA]</scope>
    <source>
        <strain evidence="1 2">PU5-4</strain>
    </source>
</reference>
<dbReference type="RefSeq" id="WP_336557441.1">
    <property type="nucleotide sequence ID" value="NZ_JAYLLN010000009.1"/>
</dbReference>
<gene>
    <name evidence="1" type="ORF">VJ786_05855</name>
</gene>
<proteinExistence type="predicted"/>
<keyword evidence="2" id="KW-1185">Reference proteome</keyword>
<dbReference type="EMBL" id="JAYLLN010000009">
    <property type="protein sequence ID" value="MEI5984423.1"/>
    <property type="molecule type" value="Genomic_DNA"/>
</dbReference>
<dbReference type="Proteomes" id="UP001363035">
    <property type="component" value="Unassembled WGS sequence"/>
</dbReference>
<protein>
    <recommendedName>
        <fullName evidence="3">Fimbrial biogenesis outer membrane usher protein</fullName>
    </recommendedName>
</protein>
<comment type="caution">
    <text evidence="1">The sequence shown here is derived from an EMBL/GenBank/DDBJ whole genome shotgun (WGS) entry which is preliminary data.</text>
</comment>
<organism evidence="1 2">
    <name type="scientific">Sphingobacterium tenebrionis</name>
    <dbReference type="NCBI Taxonomy" id="3111775"/>
    <lineage>
        <taxon>Bacteria</taxon>
        <taxon>Pseudomonadati</taxon>
        <taxon>Bacteroidota</taxon>
        <taxon>Sphingobacteriia</taxon>
        <taxon>Sphingobacteriales</taxon>
        <taxon>Sphingobacteriaceae</taxon>
        <taxon>Sphingobacterium</taxon>
    </lineage>
</organism>